<dbReference type="EMBL" id="JBHSXX010000001">
    <property type="protein sequence ID" value="MFC6870170.1"/>
    <property type="molecule type" value="Genomic_DNA"/>
</dbReference>
<evidence type="ECO:0000313" key="2">
    <source>
        <dbReference type="EMBL" id="MFC6867996.1"/>
    </source>
</evidence>
<dbReference type="RefSeq" id="WP_345398879.1">
    <property type="nucleotide sequence ID" value="NZ_BAABLA010000060.1"/>
</dbReference>
<reference evidence="7" key="3">
    <citation type="submission" date="2024-09" db="EMBL/GenBank/DDBJ databases">
        <authorList>
            <person name="Sun Q."/>
            <person name="Mori K."/>
        </authorList>
    </citation>
    <scope>NUCLEOTIDE SEQUENCE</scope>
    <source>
        <strain evidence="7">JCM 15899</strain>
    </source>
</reference>
<evidence type="ECO:0000313" key="6">
    <source>
        <dbReference type="EMBL" id="MFC6870146.1"/>
    </source>
</evidence>
<organism evidence="7 8">
    <name type="scientific">Haloechinothrix salitolerans</name>
    <dbReference type="NCBI Taxonomy" id="926830"/>
    <lineage>
        <taxon>Bacteria</taxon>
        <taxon>Bacillati</taxon>
        <taxon>Actinomycetota</taxon>
        <taxon>Actinomycetes</taxon>
        <taxon>Pseudonocardiales</taxon>
        <taxon>Pseudonocardiaceae</taxon>
        <taxon>Haloechinothrix</taxon>
    </lineage>
</organism>
<evidence type="ECO:0000313" key="7">
    <source>
        <dbReference type="EMBL" id="MFC6870170.1"/>
    </source>
</evidence>
<dbReference type="InterPro" id="IPR036388">
    <property type="entry name" value="WH-like_DNA-bd_sf"/>
</dbReference>
<keyword evidence="8" id="KW-1185">Reference proteome</keyword>
<evidence type="ECO:0000313" key="8">
    <source>
        <dbReference type="Proteomes" id="UP001596337"/>
    </source>
</evidence>
<dbReference type="EMBL" id="JBHSXX010000001">
    <property type="protein sequence ID" value="MFC6868747.1"/>
    <property type="molecule type" value="Genomic_DNA"/>
</dbReference>
<dbReference type="EMBL" id="JBHSXX010000001">
    <property type="protein sequence ID" value="MFC6869937.1"/>
    <property type="molecule type" value="Genomic_DNA"/>
</dbReference>
<protein>
    <recommendedName>
        <fullName evidence="9">Helix-turn-helix domain-containing protein</fullName>
    </recommendedName>
</protein>
<dbReference type="EMBL" id="JBHSXX010000001">
    <property type="protein sequence ID" value="MFC6867996.1"/>
    <property type="molecule type" value="Genomic_DNA"/>
</dbReference>
<evidence type="ECO:0008006" key="9">
    <source>
        <dbReference type="Google" id="ProtNLM"/>
    </source>
</evidence>
<dbReference type="EMBL" id="JBHSXX010000001">
    <property type="protein sequence ID" value="MFC6869400.1"/>
    <property type="molecule type" value="Genomic_DNA"/>
</dbReference>
<name>A0ABW2C6N0_9PSEU</name>
<proteinExistence type="predicted"/>
<evidence type="ECO:0000313" key="5">
    <source>
        <dbReference type="EMBL" id="MFC6869937.1"/>
    </source>
</evidence>
<reference evidence="7" key="1">
    <citation type="journal article" date="2014" name="Int. J. Syst. Evol. Microbiol.">
        <title>Complete genome of a new Firmicutes species belonging to the dominant human colonic microbiota ('Ruminococcus bicirculans') reveals two chromosomes and a selective capacity to utilize plant glucans.</title>
        <authorList>
            <consortium name="NISC Comparative Sequencing Program"/>
            <person name="Wegmann U."/>
            <person name="Louis P."/>
            <person name="Goesmann A."/>
            <person name="Henrissat B."/>
            <person name="Duncan S.H."/>
            <person name="Flint H.J."/>
        </authorList>
    </citation>
    <scope>NUCLEOTIDE SEQUENCE</scope>
    <source>
        <strain evidence="7">JCM 15899</strain>
    </source>
</reference>
<gene>
    <name evidence="2" type="ORF">ACFQGD_12655</name>
    <name evidence="3" type="ORF">ACFQGD_16525</name>
    <name evidence="4" type="ORF">ACFQGD_19850</name>
    <name evidence="5" type="ORF">ACFQGD_22600</name>
    <name evidence="6" type="ORF">ACFQGD_23685</name>
    <name evidence="7" type="ORF">ACFQGD_23805</name>
</gene>
<feature type="coiled-coil region" evidence="1">
    <location>
        <begin position="67"/>
        <end position="94"/>
    </location>
</feature>
<accession>A0ABW2C6N0</accession>
<evidence type="ECO:0000313" key="4">
    <source>
        <dbReference type="EMBL" id="MFC6869400.1"/>
    </source>
</evidence>
<dbReference type="Proteomes" id="UP001596337">
    <property type="component" value="Unassembled WGS sequence"/>
</dbReference>
<dbReference type="EMBL" id="JBHSXX010000001">
    <property type="protein sequence ID" value="MFC6870146.1"/>
    <property type="molecule type" value="Genomic_DNA"/>
</dbReference>
<dbReference type="SUPFAM" id="SSF48295">
    <property type="entry name" value="TrpR-like"/>
    <property type="match status" value="1"/>
</dbReference>
<dbReference type="Gene3D" id="1.10.10.10">
    <property type="entry name" value="Winged helix-like DNA-binding domain superfamily/Winged helix DNA-binding domain"/>
    <property type="match status" value="1"/>
</dbReference>
<dbReference type="InterPro" id="IPR010921">
    <property type="entry name" value="Trp_repressor/repl_initiator"/>
</dbReference>
<evidence type="ECO:0000313" key="3">
    <source>
        <dbReference type="EMBL" id="MFC6868747.1"/>
    </source>
</evidence>
<keyword evidence="1" id="KW-0175">Coiled coil</keyword>
<evidence type="ECO:0000256" key="1">
    <source>
        <dbReference type="SAM" id="Coils"/>
    </source>
</evidence>
<sequence>MKARKQRRLLSPSQKYEMYVSVLTGQCTQREAAQKWKVDRTTVTTICRTAKQGALTALSARPGRPGKTVEQLELEEARAEAERLRATVTEQAVALHLHEGKPAWG</sequence>
<comment type="caution">
    <text evidence="7">The sequence shown here is derived from an EMBL/GenBank/DDBJ whole genome shotgun (WGS) entry which is preliminary data.</text>
</comment>
<reference evidence="8" key="2">
    <citation type="journal article" date="2019" name="Int. J. Syst. Evol. Microbiol.">
        <title>The Global Catalogue of Microorganisms (GCM) 10K type strain sequencing project: providing services to taxonomists for standard genome sequencing and annotation.</title>
        <authorList>
            <consortium name="The Broad Institute Genomics Platform"/>
            <consortium name="The Broad Institute Genome Sequencing Center for Infectious Disease"/>
            <person name="Wu L."/>
            <person name="Ma J."/>
        </authorList>
    </citation>
    <scope>NUCLEOTIDE SEQUENCE [LARGE SCALE GENOMIC DNA]</scope>
    <source>
        <strain evidence="8">KCTC 32255</strain>
    </source>
</reference>